<sequence>MHSSSSSLVIVAAVMGCIARSCAFVLAPKHLMTKKVSESIHDHGTVLWLSNDDDDDAIDISITDNKMMGGGIRDKSFLEREIELISRLDPDHADNNAEYSDLQNQELVVSELWTIWYGERGPLNEQRLRSIEETLGDPSQWENVEQKYMELINEQCKSDGESKLNLCNWVEPANRLATLLYLMGRLKESKTWCEAILEAKPWHIGALSGIVMVCVQLRDEEGATKYIQMGLPNLSMEMRSARKAWVEKNVEIATEQLLQLQSSNEIYEKISKAFSKEIVSTDDDNSSSWQ</sequence>
<gene>
    <name evidence="2" type="ORF">QTG54_012816</name>
</gene>
<protein>
    <submittedName>
        <fullName evidence="2">Uncharacterized protein</fullName>
    </submittedName>
</protein>
<organism evidence="2 3">
    <name type="scientific">Skeletonema marinoi</name>
    <dbReference type="NCBI Taxonomy" id="267567"/>
    <lineage>
        <taxon>Eukaryota</taxon>
        <taxon>Sar</taxon>
        <taxon>Stramenopiles</taxon>
        <taxon>Ochrophyta</taxon>
        <taxon>Bacillariophyta</taxon>
        <taxon>Coscinodiscophyceae</taxon>
        <taxon>Thalassiosirophycidae</taxon>
        <taxon>Thalassiosirales</taxon>
        <taxon>Skeletonemataceae</taxon>
        <taxon>Skeletonema</taxon>
        <taxon>Skeletonema marinoi-dohrnii complex</taxon>
    </lineage>
</organism>
<evidence type="ECO:0000313" key="3">
    <source>
        <dbReference type="Proteomes" id="UP001224775"/>
    </source>
</evidence>
<comment type="caution">
    <text evidence="2">The sequence shown here is derived from an EMBL/GenBank/DDBJ whole genome shotgun (WGS) entry which is preliminary data.</text>
</comment>
<keyword evidence="1" id="KW-0732">Signal</keyword>
<dbReference type="AlphaFoldDB" id="A0AAD8XZH3"/>
<name>A0AAD8XZH3_9STRA</name>
<evidence type="ECO:0000313" key="2">
    <source>
        <dbReference type="EMBL" id="KAK1736794.1"/>
    </source>
</evidence>
<dbReference type="Gene3D" id="1.25.40.10">
    <property type="entry name" value="Tetratricopeptide repeat domain"/>
    <property type="match status" value="1"/>
</dbReference>
<proteinExistence type="predicted"/>
<dbReference type="Proteomes" id="UP001224775">
    <property type="component" value="Unassembled WGS sequence"/>
</dbReference>
<reference evidence="2" key="1">
    <citation type="submission" date="2023-06" db="EMBL/GenBank/DDBJ databases">
        <title>Survivors Of The Sea: Transcriptome response of Skeletonema marinoi to long-term dormancy.</title>
        <authorList>
            <person name="Pinder M.I.M."/>
            <person name="Kourtchenko O."/>
            <person name="Robertson E.K."/>
            <person name="Larsson T."/>
            <person name="Maumus F."/>
            <person name="Osuna-Cruz C.M."/>
            <person name="Vancaester E."/>
            <person name="Stenow R."/>
            <person name="Vandepoele K."/>
            <person name="Ploug H."/>
            <person name="Bruchert V."/>
            <person name="Godhe A."/>
            <person name="Topel M."/>
        </authorList>
    </citation>
    <scope>NUCLEOTIDE SEQUENCE</scope>
    <source>
        <strain evidence="2">R05AC</strain>
    </source>
</reference>
<dbReference type="SUPFAM" id="SSF48452">
    <property type="entry name" value="TPR-like"/>
    <property type="match status" value="1"/>
</dbReference>
<feature type="signal peptide" evidence="1">
    <location>
        <begin position="1"/>
        <end position="23"/>
    </location>
</feature>
<feature type="chain" id="PRO_5042202455" evidence="1">
    <location>
        <begin position="24"/>
        <end position="290"/>
    </location>
</feature>
<keyword evidence="3" id="KW-1185">Reference proteome</keyword>
<evidence type="ECO:0000256" key="1">
    <source>
        <dbReference type="SAM" id="SignalP"/>
    </source>
</evidence>
<dbReference type="InterPro" id="IPR011990">
    <property type="entry name" value="TPR-like_helical_dom_sf"/>
</dbReference>
<dbReference type="EMBL" id="JATAAI010000028">
    <property type="protein sequence ID" value="KAK1736794.1"/>
    <property type="molecule type" value="Genomic_DNA"/>
</dbReference>
<accession>A0AAD8XZH3</accession>